<dbReference type="EMBL" id="MH497022">
    <property type="protein sequence ID" value="QBH72559.1"/>
    <property type="molecule type" value="mRNA"/>
</dbReference>
<sequence length="509" mass="57266">MDVFYPLKSTVAKFNECFPAILFIVLSAVAGIVLPLLLFLRSKRRSSVGLPPGKLGYPFIGESLLFLKALRSNTVEQFLDERVENFGNVFKTSLIGHPTVVLCGPAGNRLILANEEKLVQMSWPKSSMKLMGEKSITAKRGEGHMTIRSALQGFLSPGALQKYIGQMSKTIENHINEKWKGNDQVSVVALVGDLVFDISACLFFYINEKHERERLFELLEIIAVGVLAVPVDLPGFAYRRALQARSKLNAILSGLIEKRKMDLSSGLATSNQDLLSVFLTFKDDRGNPLSDEEILDNFSGLLHGSYDTTVSAMACVFKLLSSNPECYEKVVQEQLGILSNKLEGEEITWKDVKSMKYTWQVVQETLRLYPSIFGSFRQAITDIHYNGYIIPKGWKLLWTPYTTHPKEMYFSEPEKFMPSRFDQEGKLVAPYTFLPFGGGQRSCPGWEFSKMEILLLVHHFVKTFNTFTPVDPAEIIARDSLCPLPSNGFSVKLFPRSYSLHTGNQVKKI</sequence>
<dbReference type="GO" id="GO:0042617">
    <property type="term" value="P:paclitaxel biosynthetic process"/>
    <property type="evidence" value="ECO:0007669"/>
    <property type="project" value="UniProtKB-UniPathway"/>
</dbReference>
<dbReference type="AlphaFoldDB" id="A0A481SVD8"/>
<dbReference type="InterPro" id="IPR036396">
    <property type="entry name" value="Cyt_P450_sf"/>
</dbReference>
<dbReference type="InterPro" id="IPR001128">
    <property type="entry name" value="Cyt_P450"/>
</dbReference>
<evidence type="ECO:0000256" key="10">
    <source>
        <dbReference type="RuleBase" id="RU000461"/>
    </source>
</evidence>
<dbReference type="UniPathway" id="UPA00842"/>
<evidence type="ECO:0000256" key="2">
    <source>
        <dbReference type="ARBA" id="ARBA00010617"/>
    </source>
</evidence>
<keyword evidence="11" id="KW-0472">Membrane</keyword>
<feature type="transmembrane region" description="Helical" evidence="11">
    <location>
        <begin position="20"/>
        <end position="40"/>
    </location>
</feature>
<reference evidence="12" key="1">
    <citation type="submission" date="2018-06" db="EMBL/GenBank/DDBJ databases">
        <authorList>
            <person name="Abbasi M."/>
            <person name="Sabet M.S."/>
        </authorList>
    </citation>
    <scope>NUCLEOTIDE SEQUENCE</scope>
</reference>
<dbReference type="GO" id="GO:0016705">
    <property type="term" value="F:oxidoreductase activity, acting on paired donors, with incorporation or reduction of molecular oxygen"/>
    <property type="evidence" value="ECO:0007669"/>
    <property type="project" value="InterPro"/>
</dbReference>
<proteinExistence type="evidence at transcript level"/>
<dbReference type="SUPFAM" id="SSF48264">
    <property type="entry name" value="Cytochrome P450"/>
    <property type="match status" value="1"/>
</dbReference>
<evidence type="ECO:0000256" key="3">
    <source>
        <dbReference type="ARBA" id="ARBA00022617"/>
    </source>
</evidence>
<accession>A0A481SVD8</accession>
<dbReference type="GO" id="GO:0020037">
    <property type="term" value="F:heme binding"/>
    <property type="evidence" value="ECO:0007669"/>
    <property type="project" value="InterPro"/>
</dbReference>
<dbReference type="InterPro" id="IPR017972">
    <property type="entry name" value="Cyt_P450_CS"/>
</dbReference>
<keyword evidence="8" id="KW-0876">Taxol biosynthesis</keyword>
<protein>
    <submittedName>
        <fullName evidence="12">Taxane 14b-hydroxylase</fullName>
    </submittedName>
</protein>
<evidence type="ECO:0000256" key="5">
    <source>
        <dbReference type="ARBA" id="ARBA00023002"/>
    </source>
</evidence>
<evidence type="ECO:0000256" key="9">
    <source>
        <dbReference type="PIRSR" id="PIRSR602401-1"/>
    </source>
</evidence>
<dbReference type="PANTHER" id="PTHR24286:SF384">
    <property type="entry name" value="P450, PUTATIVE (EUROFUNG)-RELATED"/>
    <property type="match status" value="1"/>
</dbReference>
<feature type="binding site" description="axial binding residue" evidence="9">
    <location>
        <position position="443"/>
    </location>
    <ligand>
        <name>heme</name>
        <dbReference type="ChEBI" id="CHEBI:30413"/>
    </ligand>
    <ligandPart>
        <name>Fe</name>
        <dbReference type="ChEBI" id="CHEBI:18248"/>
    </ligandPart>
</feature>
<evidence type="ECO:0000256" key="4">
    <source>
        <dbReference type="ARBA" id="ARBA00022723"/>
    </source>
</evidence>
<keyword evidence="6 9" id="KW-0408">Iron</keyword>
<comment type="similarity">
    <text evidence="2 10">Belongs to the cytochrome P450 family.</text>
</comment>
<dbReference type="GO" id="GO:0016125">
    <property type="term" value="P:sterol metabolic process"/>
    <property type="evidence" value="ECO:0007669"/>
    <property type="project" value="TreeGrafter"/>
</dbReference>
<evidence type="ECO:0000256" key="8">
    <source>
        <dbReference type="ARBA" id="ARBA00023059"/>
    </source>
</evidence>
<feature type="transmembrane region" description="Helical" evidence="11">
    <location>
        <begin position="185"/>
        <end position="206"/>
    </location>
</feature>
<evidence type="ECO:0000313" key="12">
    <source>
        <dbReference type="EMBL" id="QBH72559.1"/>
    </source>
</evidence>
<comment type="cofactor">
    <cofactor evidence="9">
        <name>heme</name>
        <dbReference type="ChEBI" id="CHEBI:30413"/>
    </cofactor>
</comment>
<keyword evidence="3 9" id="KW-0349">Heme</keyword>
<dbReference type="Pfam" id="PF00067">
    <property type="entry name" value="p450"/>
    <property type="match status" value="1"/>
</dbReference>
<comment type="pathway">
    <text evidence="1">Alkaloid biosynthesis; taxol biosynthesis.</text>
</comment>
<evidence type="ECO:0000256" key="1">
    <source>
        <dbReference type="ARBA" id="ARBA00005122"/>
    </source>
</evidence>
<dbReference type="InterPro" id="IPR002401">
    <property type="entry name" value="Cyt_P450_E_grp-I"/>
</dbReference>
<name>A0A481SVD8_TAXBA</name>
<dbReference type="Gene3D" id="1.10.630.10">
    <property type="entry name" value="Cytochrome P450"/>
    <property type="match status" value="1"/>
</dbReference>
<evidence type="ECO:0000256" key="7">
    <source>
        <dbReference type="ARBA" id="ARBA00023033"/>
    </source>
</evidence>
<dbReference type="PANTHER" id="PTHR24286">
    <property type="entry name" value="CYTOCHROME P450 26"/>
    <property type="match status" value="1"/>
</dbReference>
<keyword evidence="5 10" id="KW-0560">Oxidoreductase</keyword>
<dbReference type="GO" id="GO:0005506">
    <property type="term" value="F:iron ion binding"/>
    <property type="evidence" value="ECO:0007669"/>
    <property type="project" value="InterPro"/>
</dbReference>
<dbReference type="PRINTS" id="PR00463">
    <property type="entry name" value="EP450I"/>
</dbReference>
<keyword evidence="4 9" id="KW-0479">Metal-binding</keyword>
<gene>
    <name evidence="12" type="primary">4bOH</name>
</gene>
<keyword evidence="7 10" id="KW-0503">Monooxygenase</keyword>
<evidence type="ECO:0000256" key="6">
    <source>
        <dbReference type="ARBA" id="ARBA00023004"/>
    </source>
</evidence>
<dbReference type="PRINTS" id="PR00385">
    <property type="entry name" value="P450"/>
</dbReference>
<keyword evidence="11" id="KW-1133">Transmembrane helix</keyword>
<organism evidence="12">
    <name type="scientific">Taxus baccata</name>
    <name type="common">English yew</name>
    <dbReference type="NCBI Taxonomy" id="25629"/>
    <lineage>
        <taxon>Eukaryota</taxon>
        <taxon>Viridiplantae</taxon>
        <taxon>Streptophyta</taxon>
        <taxon>Embryophyta</taxon>
        <taxon>Tracheophyta</taxon>
        <taxon>Spermatophyta</taxon>
        <taxon>Pinopsida</taxon>
        <taxon>Pinidae</taxon>
        <taxon>Conifers II</taxon>
        <taxon>Cupressales</taxon>
        <taxon>Taxaceae</taxon>
        <taxon>Taxus</taxon>
    </lineage>
</organism>
<dbReference type="CDD" id="cd11043">
    <property type="entry name" value="CYP90-like"/>
    <property type="match status" value="1"/>
</dbReference>
<dbReference type="GO" id="GO:0004497">
    <property type="term" value="F:monooxygenase activity"/>
    <property type="evidence" value="ECO:0007669"/>
    <property type="project" value="UniProtKB-KW"/>
</dbReference>
<dbReference type="PROSITE" id="PS00086">
    <property type="entry name" value="CYTOCHROME_P450"/>
    <property type="match status" value="1"/>
</dbReference>
<evidence type="ECO:0000256" key="11">
    <source>
        <dbReference type="SAM" id="Phobius"/>
    </source>
</evidence>
<dbReference type="FunFam" id="1.10.630.10:FF:000022">
    <property type="entry name" value="Taxadiene 5-alpha hydroxylase"/>
    <property type="match status" value="1"/>
</dbReference>
<keyword evidence="11" id="KW-0812">Transmembrane</keyword>